<dbReference type="InterPro" id="IPR050352">
    <property type="entry name" value="ABCG_transporters"/>
</dbReference>
<evidence type="ECO:0000256" key="4">
    <source>
        <dbReference type="ARBA" id="ARBA00022741"/>
    </source>
</evidence>
<comment type="caution">
    <text evidence="10">The sequence shown here is derived from an EMBL/GenBank/DDBJ whole genome shotgun (WGS) entry which is preliminary data.</text>
</comment>
<feature type="transmembrane region" description="Helical" evidence="8">
    <location>
        <begin position="413"/>
        <end position="438"/>
    </location>
</feature>
<dbReference type="Gene3D" id="3.40.50.300">
    <property type="entry name" value="P-loop containing nucleotide triphosphate hydrolases"/>
    <property type="match status" value="2"/>
</dbReference>
<keyword evidence="5" id="KW-0067">ATP-binding</keyword>
<evidence type="ECO:0000256" key="7">
    <source>
        <dbReference type="ARBA" id="ARBA00023136"/>
    </source>
</evidence>
<dbReference type="GO" id="GO:0005524">
    <property type="term" value="F:ATP binding"/>
    <property type="evidence" value="ECO:0007669"/>
    <property type="project" value="UniProtKB-KW"/>
</dbReference>
<evidence type="ECO:0000256" key="5">
    <source>
        <dbReference type="ARBA" id="ARBA00022840"/>
    </source>
</evidence>
<evidence type="ECO:0000256" key="6">
    <source>
        <dbReference type="ARBA" id="ARBA00022989"/>
    </source>
</evidence>
<dbReference type="PROSITE" id="PS50893">
    <property type="entry name" value="ABC_TRANSPORTER_2"/>
    <property type="match status" value="1"/>
</dbReference>
<evidence type="ECO:0000313" key="10">
    <source>
        <dbReference type="EMBL" id="KAJ0403316.1"/>
    </source>
</evidence>
<keyword evidence="6 8" id="KW-1133">Transmembrane helix</keyword>
<keyword evidence="4" id="KW-0547">Nucleotide-binding</keyword>
<feature type="transmembrane region" description="Helical" evidence="8">
    <location>
        <begin position="611"/>
        <end position="633"/>
    </location>
</feature>
<evidence type="ECO:0000256" key="8">
    <source>
        <dbReference type="SAM" id="Phobius"/>
    </source>
</evidence>
<dbReference type="GO" id="GO:0140359">
    <property type="term" value="F:ABC-type transporter activity"/>
    <property type="evidence" value="ECO:0007669"/>
    <property type="project" value="InterPro"/>
</dbReference>
<dbReference type="AlphaFoldDB" id="A0AAD5Q823"/>
<evidence type="ECO:0000259" key="9">
    <source>
        <dbReference type="PROSITE" id="PS50893"/>
    </source>
</evidence>
<dbReference type="Pfam" id="PF19055">
    <property type="entry name" value="ABC2_membrane_7"/>
    <property type="match status" value="1"/>
</dbReference>
<dbReference type="Pfam" id="PF00005">
    <property type="entry name" value="ABC_tran"/>
    <property type="match status" value="1"/>
</dbReference>
<evidence type="ECO:0000256" key="1">
    <source>
        <dbReference type="ARBA" id="ARBA00004141"/>
    </source>
</evidence>
<keyword evidence="11" id="KW-1185">Reference proteome</keyword>
<sequence length="642" mass="70837">MTSISDSQFLVIDTPSFTNEPLPMLKLEWRNLTLRASIKNPKTKSTDEKIILNSVNGHANPGELLVIMGPSGAGKSSLLDCISGRNGSAEGSITVNGEPWSKSMKRLASYVMQDDLFYQTITVREHLVFQARLRMGKTHTVKEQEKRVDAVMEELGLVKSRDTLIGGMTLRGISGGERKRLSFAAEILTNPSLLFRKRLSFAAEILTNPSLLFVDEPTSGLDSFMAETVVLQLQQLARDGRTVIATIHQPSSEIFALFDKLYLLSDGAPVYHGKASEAVSYFSSVGYECPPFLNPSDYLMRQLVVMDKTTDTAGVQRVEALKAEWKKHIQATTEGFSESVAAMLSDESAGKAQSNAGFFSLQRFLALAGRNAVRFRRDVVAFRASIAMSLFVSLLVGLIYLNQQLTQTGIQNLVGVLFFLIVNQTFAAADPTFVTVPLELPIVEREYRAGLFRLLEWYIAKNISELPLQIFTPIVYFIPIYFLIGFGGGFGLYVSMQCVLILVTSAAIGLGYMVSCLSRRVDLAPTVGVVVLLPLLLFGGLYVNTRDTPVYFSWIPYISPVRFGFESLMKIFWGQIGQIPCNSTVETCVATTGEGVLRLYGMADGSTTRCVLMLVAINLLFRAIGFIGLWLNLKPKRSSSNK</sequence>
<dbReference type="GO" id="GO:0016020">
    <property type="term" value="C:membrane"/>
    <property type="evidence" value="ECO:0007669"/>
    <property type="project" value="UniProtKB-SubCell"/>
</dbReference>
<dbReference type="InterPro" id="IPR027417">
    <property type="entry name" value="P-loop_NTPase"/>
</dbReference>
<dbReference type="CDD" id="cd03213">
    <property type="entry name" value="ABCG_EPDR"/>
    <property type="match status" value="1"/>
</dbReference>
<evidence type="ECO:0000256" key="3">
    <source>
        <dbReference type="ARBA" id="ARBA00022692"/>
    </source>
</evidence>
<dbReference type="InterPro" id="IPR017871">
    <property type="entry name" value="ABC_transporter-like_CS"/>
</dbReference>
<evidence type="ECO:0000256" key="2">
    <source>
        <dbReference type="ARBA" id="ARBA00022448"/>
    </source>
</evidence>
<proteinExistence type="predicted"/>
<reference evidence="10" key="1">
    <citation type="submission" date="2021-12" db="EMBL/GenBank/DDBJ databases">
        <title>Prjna785345.</title>
        <authorList>
            <person name="Rujirawat T."/>
            <person name="Krajaejun T."/>
        </authorList>
    </citation>
    <scope>NUCLEOTIDE SEQUENCE</scope>
    <source>
        <strain evidence="10">Pi057C3</strain>
    </source>
</reference>
<protein>
    <recommendedName>
        <fullName evidence="9">ABC transporter domain-containing protein</fullName>
    </recommendedName>
</protein>
<accession>A0AAD5Q823</accession>
<dbReference type="PANTHER" id="PTHR48041:SF139">
    <property type="entry name" value="PROTEIN SCARLET"/>
    <property type="match status" value="1"/>
</dbReference>
<dbReference type="InterPro" id="IPR003593">
    <property type="entry name" value="AAA+_ATPase"/>
</dbReference>
<dbReference type="PANTHER" id="PTHR48041">
    <property type="entry name" value="ABC TRANSPORTER G FAMILY MEMBER 28"/>
    <property type="match status" value="1"/>
</dbReference>
<dbReference type="InterPro" id="IPR003439">
    <property type="entry name" value="ABC_transporter-like_ATP-bd"/>
</dbReference>
<feature type="transmembrane region" description="Helical" evidence="8">
    <location>
        <begin position="380"/>
        <end position="401"/>
    </location>
</feature>
<dbReference type="InterPro" id="IPR013525">
    <property type="entry name" value="ABC2_TM"/>
</dbReference>
<keyword evidence="2" id="KW-0813">Transport</keyword>
<dbReference type="GO" id="GO:0016887">
    <property type="term" value="F:ATP hydrolysis activity"/>
    <property type="evidence" value="ECO:0007669"/>
    <property type="project" value="InterPro"/>
</dbReference>
<dbReference type="SMART" id="SM00382">
    <property type="entry name" value="AAA"/>
    <property type="match status" value="1"/>
</dbReference>
<dbReference type="Pfam" id="PF01061">
    <property type="entry name" value="ABC2_membrane"/>
    <property type="match status" value="1"/>
</dbReference>
<comment type="subcellular location">
    <subcellularLocation>
        <location evidence="1">Membrane</location>
        <topology evidence="1">Multi-pass membrane protein</topology>
    </subcellularLocation>
</comment>
<dbReference type="EMBL" id="JAKCXM010000084">
    <property type="protein sequence ID" value="KAJ0403316.1"/>
    <property type="molecule type" value="Genomic_DNA"/>
</dbReference>
<evidence type="ECO:0000313" key="11">
    <source>
        <dbReference type="Proteomes" id="UP001209570"/>
    </source>
</evidence>
<organism evidence="10 11">
    <name type="scientific">Pythium insidiosum</name>
    <name type="common">Pythiosis disease agent</name>
    <dbReference type="NCBI Taxonomy" id="114742"/>
    <lineage>
        <taxon>Eukaryota</taxon>
        <taxon>Sar</taxon>
        <taxon>Stramenopiles</taxon>
        <taxon>Oomycota</taxon>
        <taxon>Peronosporomycetes</taxon>
        <taxon>Pythiales</taxon>
        <taxon>Pythiaceae</taxon>
        <taxon>Pythium</taxon>
    </lineage>
</organism>
<keyword evidence="3 8" id="KW-0812">Transmembrane</keyword>
<dbReference type="SUPFAM" id="SSF52540">
    <property type="entry name" value="P-loop containing nucleoside triphosphate hydrolases"/>
    <property type="match status" value="1"/>
</dbReference>
<dbReference type="PROSITE" id="PS00211">
    <property type="entry name" value="ABC_TRANSPORTER_1"/>
    <property type="match status" value="1"/>
</dbReference>
<feature type="domain" description="ABC transporter" evidence="9">
    <location>
        <begin position="27"/>
        <end position="291"/>
    </location>
</feature>
<feature type="transmembrane region" description="Helical" evidence="8">
    <location>
        <begin position="523"/>
        <end position="543"/>
    </location>
</feature>
<name>A0AAD5Q823_PYTIN</name>
<feature type="transmembrane region" description="Helical" evidence="8">
    <location>
        <begin position="490"/>
        <end position="511"/>
    </location>
</feature>
<gene>
    <name evidence="10" type="ORF">P43SY_009350</name>
</gene>
<dbReference type="InterPro" id="IPR043926">
    <property type="entry name" value="ABCG_dom"/>
</dbReference>
<dbReference type="Proteomes" id="UP001209570">
    <property type="component" value="Unassembled WGS sequence"/>
</dbReference>
<keyword evidence="7 8" id="KW-0472">Membrane</keyword>
<feature type="transmembrane region" description="Helical" evidence="8">
    <location>
        <begin position="466"/>
        <end position="484"/>
    </location>
</feature>